<evidence type="ECO:0000256" key="3">
    <source>
        <dbReference type="ARBA" id="ARBA00022679"/>
    </source>
</evidence>
<feature type="transmembrane region" description="Helical" evidence="4">
    <location>
        <begin position="192"/>
        <end position="212"/>
    </location>
</feature>
<comment type="caution">
    <text evidence="5">The sequence shown here is derived from an EMBL/GenBank/DDBJ whole genome shotgun (WGS) entry which is preliminary data.</text>
</comment>
<accession>A0ABW9Z1E2</accession>
<evidence type="ECO:0000256" key="1">
    <source>
        <dbReference type="ARBA" id="ARBA00006739"/>
    </source>
</evidence>
<dbReference type="Pfam" id="PF13641">
    <property type="entry name" value="Glyco_tranf_2_3"/>
    <property type="match status" value="1"/>
</dbReference>
<feature type="transmembrane region" description="Helical" evidence="4">
    <location>
        <begin position="529"/>
        <end position="551"/>
    </location>
</feature>
<dbReference type="Gene3D" id="3.90.550.10">
    <property type="entry name" value="Spore Coat Polysaccharide Biosynthesis Protein SpsA, Chain A"/>
    <property type="match status" value="1"/>
</dbReference>
<keyword evidence="6" id="KW-1185">Reference proteome</keyword>
<dbReference type="RefSeq" id="WP_161724866.1">
    <property type="nucleotide sequence ID" value="NZ_JAAAXI010000015.1"/>
</dbReference>
<organism evidence="5 6">
    <name type="scientific">Microvirga arsenatis</name>
    <dbReference type="NCBI Taxonomy" id="2692265"/>
    <lineage>
        <taxon>Bacteria</taxon>
        <taxon>Pseudomonadati</taxon>
        <taxon>Pseudomonadota</taxon>
        <taxon>Alphaproteobacteria</taxon>
        <taxon>Hyphomicrobiales</taxon>
        <taxon>Methylobacteriaceae</taxon>
        <taxon>Microvirga</taxon>
    </lineage>
</organism>
<keyword evidence="4" id="KW-0472">Membrane</keyword>
<protein>
    <submittedName>
        <fullName evidence="5">Glycosyltransferase</fullName>
    </submittedName>
</protein>
<dbReference type="InterPro" id="IPR029044">
    <property type="entry name" value="Nucleotide-diphossugar_trans"/>
</dbReference>
<reference evidence="5 6" key="1">
    <citation type="submission" date="2020-01" db="EMBL/GenBank/DDBJ databases">
        <title>Microvirga sp. nov., an arsenate reduction bacterium isolated from Tibet hotspring sediments.</title>
        <authorList>
            <person name="Yuan C.-G."/>
        </authorList>
    </citation>
    <scope>NUCLEOTIDE SEQUENCE [LARGE SCALE GENOMIC DNA]</scope>
    <source>
        <strain evidence="5 6">SYSU G3D203</strain>
    </source>
</reference>
<dbReference type="SUPFAM" id="SSF53448">
    <property type="entry name" value="Nucleotide-diphospho-sugar transferases"/>
    <property type="match status" value="1"/>
</dbReference>
<evidence type="ECO:0000313" key="5">
    <source>
        <dbReference type="EMBL" id="NBJ26454.1"/>
    </source>
</evidence>
<dbReference type="PANTHER" id="PTHR43630">
    <property type="entry name" value="POLY-BETA-1,6-N-ACETYL-D-GLUCOSAMINE SYNTHASE"/>
    <property type="match status" value="1"/>
</dbReference>
<dbReference type="EMBL" id="JAAAXJ010000014">
    <property type="protein sequence ID" value="NBJ26454.1"/>
    <property type="molecule type" value="Genomic_DNA"/>
</dbReference>
<evidence type="ECO:0000256" key="4">
    <source>
        <dbReference type="SAM" id="Phobius"/>
    </source>
</evidence>
<feature type="transmembrane region" description="Helical" evidence="4">
    <location>
        <begin position="558"/>
        <end position="580"/>
    </location>
</feature>
<keyword evidence="4" id="KW-1133">Transmembrane helix</keyword>
<proteinExistence type="inferred from homology"/>
<feature type="transmembrane region" description="Helical" evidence="4">
    <location>
        <begin position="489"/>
        <end position="517"/>
    </location>
</feature>
<comment type="similarity">
    <text evidence="1">Belongs to the glycosyltransferase 2 family.</text>
</comment>
<keyword evidence="2" id="KW-0328">Glycosyltransferase</keyword>
<keyword evidence="4" id="KW-0812">Transmembrane</keyword>
<evidence type="ECO:0000313" key="6">
    <source>
        <dbReference type="Proteomes" id="UP000818323"/>
    </source>
</evidence>
<gene>
    <name evidence="5" type="ORF">GR303_19105</name>
</gene>
<name>A0ABW9Z1E2_9HYPH</name>
<feature type="transmembrane region" description="Helical" evidence="4">
    <location>
        <begin position="169"/>
        <end position="186"/>
    </location>
</feature>
<sequence>MRQGLAERDPQSTALPVALGFLAGHGYAPEALRQMAVFAQVAGVSADDFVLRQGLIEETEFYRTLAAELGLPFLAAPRLSRDARYPESILAGLAPLTGTRSGFVAAPRGALLVQLLRSRSAARPLAITTPSLLREAVFRAKAPSIAHRAASDLAEQAPDLATGVGYGQLALLFLMLAPIVFGALHAPELTAGLLGAALSPLFLALVVLRLAASFLSGSVEPATPPPRAEDADLPVYTVIAALYRERRVAARLIQALERLDYPPAKLDIKLVLEADDRETPEALAAITMPAHVEVLVAPPGEPRTKPRALNVALPLARGRFTVVYDAEDVPDPGQLRLAASRFREAPADVACLQARLTIDNTDDTWLTRLFTIEYAALFDAFNPGLAAIGSPFPLGGTSNHFRTAVLRRIHGWDAHNVTEDADLGIRLARLGYRVQDLPSSTLEEAPGTLRLWLRQRTRWMKGFVQTAVSHSRRPWNLLRQLGPWRFCGALALTWGVVLSALVYPLFTGLFVTSWLLGHGVAQWGPALNAYALTLFASGALSIVVPAGIALHRRRLWRLVPWVALLPLYYGLVSLAAWRGLWELATAPFRWNKTSHGLARTSRSGWLQKHQARVVETRSLNTAPP</sequence>
<keyword evidence="3" id="KW-0808">Transferase</keyword>
<dbReference type="Proteomes" id="UP000818323">
    <property type="component" value="Unassembled WGS sequence"/>
</dbReference>
<dbReference type="PANTHER" id="PTHR43630:SF1">
    <property type="entry name" value="POLY-BETA-1,6-N-ACETYL-D-GLUCOSAMINE SYNTHASE"/>
    <property type="match status" value="1"/>
</dbReference>
<evidence type="ECO:0000256" key="2">
    <source>
        <dbReference type="ARBA" id="ARBA00022676"/>
    </source>
</evidence>